<evidence type="ECO:0008006" key="3">
    <source>
        <dbReference type="Google" id="ProtNLM"/>
    </source>
</evidence>
<dbReference type="AlphaFoldDB" id="A0A328BMM9"/>
<reference evidence="1 2" key="1">
    <citation type="submission" date="2018-05" db="EMBL/GenBank/DDBJ databases">
        <authorList>
            <person name="Lanie J.A."/>
            <person name="Ng W.-L."/>
            <person name="Kazmierczak K.M."/>
            <person name="Andrzejewski T.M."/>
            <person name="Davidsen T.M."/>
            <person name="Wayne K.J."/>
            <person name="Tettelin H."/>
            <person name="Glass J.I."/>
            <person name="Rusch D."/>
            <person name="Podicherti R."/>
            <person name="Tsui H.-C.T."/>
            <person name="Winkler M.E."/>
        </authorList>
    </citation>
    <scope>NUCLEOTIDE SEQUENCE [LARGE SCALE GENOMIC DNA]</scope>
    <source>
        <strain evidence="1 2">BUT-10</strain>
    </source>
</reference>
<evidence type="ECO:0000313" key="2">
    <source>
        <dbReference type="Proteomes" id="UP000249524"/>
    </source>
</evidence>
<proteinExistence type="predicted"/>
<organism evidence="1 2">
    <name type="scientific">Phenylobacterium kunshanense</name>
    <dbReference type="NCBI Taxonomy" id="1445034"/>
    <lineage>
        <taxon>Bacteria</taxon>
        <taxon>Pseudomonadati</taxon>
        <taxon>Pseudomonadota</taxon>
        <taxon>Alphaproteobacteria</taxon>
        <taxon>Caulobacterales</taxon>
        <taxon>Caulobacteraceae</taxon>
        <taxon>Phenylobacterium</taxon>
    </lineage>
</organism>
<sequence>MAAGLAGALPLGGCAGDVAFNYRVTVSVRRGGETIVGSNVRRLRWHQGIEQLGFMDVSSYRTRGEATLVALEKGPLLATLAYKTFNRDLQAWYVESDVWTPDAAFRRVFGADRASWRRKPGRPVELTPAEFPLLVTFRDPQDPQSVTEVDPDDLQPHFGPGVALKSITVEVTRHAPTRGLKRQLPWIVTLEGKTLSGDTAKGRSTALGDNLYVSQLSSEN</sequence>
<keyword evidence="2" id="KW-1185">Reference proteome</keyword>
<name>A0A328BMM9_9CAUL</name>
<accession>A0A328BMM9</accession>
<comment type="caution">
    <text evidence="1">The sequence shown here is derived from an EMBL/GenBank/DDBJ whole genome shotgun (WGS) entry which is preliminary data.</text>
</comment>
<protein>
    <recommendedName>
        <fullName evidence="3">DUF3108 domain-containing protein</fullName>
    </recommendedName>
</protein>
<dbReference type="EMBL" id="QFYS01000002">
    <property type="protein sequence ID" value="RAK67194.1"/>
    <property type="molecule type" value="Genomic_DNA"/>
</dbReference>
<dbReference type="Proteomes" id="UP000249524">
    <property type="component" value="Unassembled WGS sequence"/>
</dbReference>
<evidence type="ECO:0000313" key="1">
    <source>
        <dbReference type="EMBL" id="RAK67194.1"/>
    </source>
</evidence>
<gene>
    <name evidence="1" type="ORF">DJ019_04455</name>
</gene>